<gene>
    <name evidence="2" type="primary">TFC7</name>
    <name evidence="2" type="ORF">LshimejAT787_0304810</name>
</gene>
<evidence type="ECO:0000313" key="3">
    <source>
        <dbReference type="Proteomes" id="UP001063166"/>
    </source>
</evidence>
<sequence>MLEKIYIARHGFRLNWVTTTWLSKTGLPRDPPLAAYGETQARELAEYFRSLPEKERPTAIFSSPYYRCLQTAQPTSIALGIPIYVEHGIAEWYSPVVPGTGLHPRPGSAESLEQYFPEIDRSWSSVWYPSRKGEDVDEVHDRIDGFLQAFAVQLERKFAGKHSRILLVSHAATVIALARSLIPGTENTWGSWRPQRLADGSHLADGASREWGFEDIEISKGKVVEDPGVPGTELTGEQDEPVGSQIQLSSNL</sequence>
<reference evidence="2" key="1">
    <citation type="submission" date="2022-07" db="EMBL/GenBank/DDBJ databases">
        <title>The genome of Lyophyllum shimeji provides insight into the initial evolution of ectomycorrhizal fungal genome.</title>
        <authorList>
            <person name="Kobayashi Y."/>
            <person name="Shibata T."/>
            <person name="Hirakawa H."/>
            <person name="Shigenobu S."/>
            <person name="Nishiyama T."/>
            <person name="Yamada A."/>
            <person name="Hasebe M."/>
            <person name="Kawaguchi M."/>
        </authorList>
    </citation>
    <scope>NUCLEOTIDE SEQUENCE</scope>
    <source>
        <strain evidence="2">AT787</strain>
    </source>
</reference>
<dbReference type="Gene3D" id="3.40.50.1240">
    <property type="entry name" value="Phosphoglycerate mutase-like"/>
    <property type="match status" value="1"/>
</dbReference>
<dbReference type="AlphaFoldDB" id="A0A9P3PHT6"/>
<dbReference type="CDD" id="cd07067">
    <property type="entry name" value="HP_PGM_like"/>
    <property type="match status" value="1"/>
</dbReference>
<evidence type="ECO:0000313" key="2">
    <source>
        <dbReference type="EMBL" id="GLB36193.1"/>
    </source>
</evidence>
<dbReference type="EMBL" id="BRPK01000003">
    <property type="protein sequence ID" value="GLB36193.1"/>
    <property type="molecule type" value="Genomic_DNA"/>
</dbReference>
<dbReference type="OrthoDB" id="414418at2759"/>
<dbReference type="InterPro" id="IPR013078">
    <property type="entry name" value="His_Pase_superF_clade-1"/>
</dbReference>
<dbReference type="Proteomes" id="UP001063166">
    <property type="component" value="Unassembled WGS sequence"/>
</dbReference>
<keyword evidence="3" id="KW-1185">Reference proteome</keyword>
<proteinExistence type="predicted"/>
<dbReference type="InterPro" id="IPR051710">
    <property type="entry name" value="Phosphatase_SH3-domain"/>
</dbReference>
<evidence type="ECO:0000256" key="1">
    <source>
        <dbReference type="SAM" id="MobiDB-lite"/>
    </source>
</evidence>
<dbReference type="SUPFAM" id="SSF53254">
    <property type="entry name" value="Phosphoglycerate mutase-like"/>
    <property type="match status" value="1"/>
</dbReference>
<comment type="caution">
    <text evidence="2">The sequence shown here is derived from an EMBL/GenBank/DDBJ whole genome shotgun (WGS) entry which is preliminary data.</text>
</comment>
<name>A0A9P3PHT6_LYOSH</name>
<protein>
    <submittedName>
        <fullName evidence="2">Phosphoglycerate mutase-like protein</fullName>
    </submittedName>
</protein>
<feature type="region of interest" description="Disordered" evidence="1">
    <location>
        <begin position="222"/>
        <end position="252"/>
    </location>
</feature>
<accession>A0A9P3PHT6</accession>
<dbReference type="PANTHER" id="PTHR16469">
    <property type="entry name" value="UBIQUITIN-ASSOCIATED AND SH3 DOMAIN-CONTAINING BA-RELATED"/>
    <property type="match status" value="1"/>
</dbReference>
<organism evidence="2 3">
    <name type="scientific">Lyophyllum shimeji</name>
    <name type="common">Hon-shimeji</name>
    <name type="synonym">Tricholoma shimeji</name>
    <dbReference type="NCBI Taxonomy" id="47721"/>
    <lineage>
        <taxon>Eukaryota</taxon>
        <taxon>Fungi</taxon>
        <taxon>Dikarya</taxon>
        <taxon>Basidiomycota</taxon>
        <taxon>Agaricomycotina</taxon>
        <taxon>Agaricomycetes</taxon>
        <taxon>Agaricomycetidae</taxon>
        <taxon>Agaricales</taxon>
        <taxon>Tricholomatineae</taxon>
        <taxon>Lyophyllaceae</taxon>
        <taxon>Lyophyllum</taxon>
    </lineage>
</organism>
<dbReference type="Pfam" id="PF00300">
    <property type="entry name" value="His_Phos_1"/>
    <property type="match status" value="1"/>
</dbReference>
<dbReference type="SMART" id="SM00855">
    <property type="entry name" value="PGAM"/>
    <property type="match status" value="1"/>
</dbReference>
<dbReference type="InterPro" id="IPR029033">
    <property type="entry name" value="His_PPase_superfam"/>
</dbReference>
<dbReference type="PANTHER" id="PTHR16469:SF51">
    <property type="entry name" value="TRANSCRIPTION FACTOR TAU 55 KDA SUBUNIT"/>
    <property type="match status" value="1"/>
</dbReference>